<evidence type="ECO:0000256" key="3">
    <source>
        <dbReference type="ARBA" id="ARBA00023004"/>
    </source>
</evidence>
<dbReference type="PROSITE" id="PS51379">
    <property type="entry name" value="4FE4S_FER_2"/>
    <property type="match status" value="2"/>
</dbReference>
<dbReference type="AlphaFoldDB" id="A0A0C2DX35"/>
<keyword evidence="1" id="KW-0004">4Fe-4S</keyword>
<gene>
    <name evidence="6" type="ORF">GFER_05365</name>
</gene>
<protein>
    <submittedName>
        <fullName evidence="6">4Fe-4S ferredoxin</fullName>
    </submittedName>
</protein>
<feature type="domain" description="4Fe-4S ferredoxin-type" evidence="5">
    <location>
        <begin position="215"/>
        <end position="244"/>
    </location>
</feature>
<dbReference type="InterPro" id="IPR050572">
    <property type="entry name" value="Fe-S_Ferredoxin"/>
</dbReference>
<dbReference type="InterPro" id="IPR017900">
    <property type="entry name" value="4Fe4S_Fe_S_CS"/>
</dbReference>
<evidence type="ECO:0000256" key="2">
    <source>
        <dbReference type="ARBA" id="ARBA00022723"/>
    </source>
</evidence>
<dbReference type="Gene3D" id="3.30.70.20">
    <property type="match status" value="1"/>
</dbReference>
<evidence type="ECO:0000313" key="7">
    <source>
        <dbReference type="Proteomes" id="UP000035068"/>
    </source>
</evidence>
<dbReference type="SUPFAM" id="SSF54862">
    <property type="entry name" value="4Fe-4S ferredoxins"/>
    <property type="match status" value="1"/>
</dbReference>
<dbReference type="Gene3D" id="3.40.50.11440">
    <property type="match status" value="1"/>
</dbReference>
<accession>A0A0C2DX35</accession>
<dbReference type="Proteomes" id="UP000035068">
    <property type="component" value="Unassembled WGS sequence"/>
</dbReference>
<feature type="domain" description="4Fe-4S ferredoxin-type" evidence="5">
    <location>
        <begin position="186"/>
        <end position="214"/>
    </location>
</feature>
<dbReference type="EMBL" id="JWJD01000001">
    <property type="protein sequence ID" value="KIH78024.1"/>
    <property type="molecule type" value="Genomic_DNA"/>
</dbReference>
<evidence type="ECO:0000259" key="5">
    <source>
        <dbReference type="PROSITE" id="PS51379"/>
    </source>
</evidence>
<dbReference type="PANTHER" id="PTHR43687">
    <property type="entry name" value="ADENYLYLSULFATE REDUCTASE, BETA SUBUNIT"/>
    <property type="match status" value="1"/>
</dbReference>
<name>A0A0C2DX35_9BACT</name>
<dbReference type="RefSeq" id="WP_040096731.1">
    <property type="nucleotide sequence ID" value="NZ_JWJD01000001.1"/>
</dbReference>
<dbReference type="GO" id="GO:0046872">
    <property type="term" value="F:metal ion binding"/>
    <property type="evidence" value="ECO:0007669"/>
    <property type="project" value="UniProtKB-KW"/>
</dbReference>
<keyword evidence="7" id="KW-1185">Reference proteome</keyword>
<reference evidence="6 7" key="1">
    <citation type="submission" date="2014-12" db="EMBL/GenBank/DDBJ databases">
        <title>Genomes of Geoalkalibacter ferrihydriticus and Geoalkalibacter subterraneus, two haloalkaliphilic metal-reducing members of the Geobacteraceae.</title>
        <authorList>
            <person name="Badalamenti J.P."/>
            <person name="Torres C.I."/>
            <person name="Krajmalnik-Brown R."/>
            <person name="Bond D.R."/>
        </authorList>
    </citation>
    <scope>NUCLEOTIDE SEQUENCE [LARGE SCALE GENOMIC DNA]</scope>
    <source>
        <strain evidence="6 7">DSM 17813</strain>
    </source>
</reference>
<comment type="caution">
    <text evidence="6">The sequence shown here is derived from an EMBL/GenBank/DDBJ whole genome shotgun (WGS) entry which is preliminary data.</text>
</comment>
<dbReference type="GO" id="GO:0051539">
    <property type="term" value="F:4 iron, 4 sulfur cluster binding"/>
    <property type="evidence" value="ECO:0007669"/>
    <property type="project" value="UniProtKB-KW"/>
</dbReference>
<keyword evidence="2" id="KW-0479">Metal-binding</keyword>
<evidence type="ECO:0000256" key="1">
    <source>
        <dbReference type="ARBA" id="ARBA00022485"/>
    </source>
</evidence>
<dbReference type="InterPro" id="IPR007160">
    <property type="entry name" value="DUF362"/>
</dbReference>
<organism evidence="6 7">
    <name type="scientific">Geoalkalibacter ferrihydriticus DSM 17813</name>
    <dbReference type="NCBI Taxonomy" id="1121915"/>
    <lineage>
        <taxon>Bacteria</taxon>
        <taxon>Pseudomonadati</taxon>
        <taxon>Thermodesulfobacteriota</taxon>
        <taxon>Desulfuromonadia</taxon>
        <taxon>Desulfuromonadales</taxon>
        <taxon>Geoalkalibacteraceae</taxon>
        <taxon>Geoalkalibacter</taxon>
    </lineage>
</organism>
<dbReference type="Pfam" id="PF04015">
    <property type="entry name" value="DUF362"/>
    <property type="match status" value="1"/>
</dbReference>
<dbReference type="InterPro" id="IPR017896">
    <property type="entry name" value="4Fe4S_Fe-S-bd"/>
</dbReference>
<dbReference type="Pfam" id="PF12838">
    <property type="entry name" value="Fer4_7"/>
    <property type="match status" value="1"/>
</dbReference>
<dbReference type="PROSITE" id="PS00198">
    <property type="entry name" value="4FE4S_FER_1"/>
    <property type="match status" value="1"/>
</dbReference>
<sequence length="374" mass="40211">MPAKVFFSDLRADHRRNLFEKLEALAHFAEIKTVVSKGDLVAVKVHFGERGGHAYIRPTFVRRIVDLIKNLGGKPFLTDSCTLYPGQRKEAVSALACAIENGFAYAVVGAPLILCDGLRGHSARRVKIAGELLESVDIGLEILEADCLITLSHFKCHELTGFGGALKNLAMGCSSREGKLEQHSNVAPAVAEKFCTACADCFAACVHGAISFIEGKARIDPGACVGCGRCISVCEEHAIKIQWNEQAPTVMKKMAEYAKGAIHGKQGRTLYINFITQVSPQCDCYGHSDAPIVADLGILASTDPVAIDQACADLVNQAPGLAGTALQSGHEPGGDKFRGVHPEIDWEITLEHAEKMGLGTRKYELVKIEKADEG</sequence>
<keyword evidence="4" id="KW-0411">Iron-sulfur</keyword>
<evidence type="ECO:0000256" key="4">
    <source>
        <dbReference type="ARBA" id="ARBA00023014"/>
    </source>
</evidence>
<keyword evidence="3" id="KW-0408">Iron</keyword>
<dbReference type="PANTHER" id="PTHR43687:SF1">
    <property type="entry name" value="FERREDOXIN III"/>
    <property type="match status" value="1"/>
</dbReference>
<proteinExistence type="predicted"/>
<evidence type="ECO:0000313" key="6">
    <source>
        <dbReference type="EMBL" id="KIH78024.1"/>
    </source>
</evidence>